<dbReference type="Proteomes" id="UP000316079">
    <property type="component" value="Unassembled WGS sequence"/>
</dbReference>
<feature type="region of interest" description="Disordered" evidence="1">
    <location>
        <begin position="1"/>
        <end position="30"/>
    </location>
</feature>
<evidence type="ECO:0000256" key="1">
    <source>
        <dbReference type="SAM" id="MobiDB-lite"/>
    </source>
</evidence>
<reference evidence="2 3" key="1">
    <citation type="journal article" date="2019" name="Sci. Data">
        <title>Hybrid genome assembly and annotation of Danionella translucida.</title>
        <authorList>
            <person name="Kadobianskyi M."/>
            <person name="Schulze L."/>
            <person name="Schuelke M."/>
            <person name="Judkewitz B."/>
        </authorList>
    </citation>
    <scope>NUCLEOTIDE SEQUENCE [LARGE SCALE GENOMIC DNA]</scope>
    <source>
        <strain evidence="2 3">Bolton</strain>
    </source>
</reference>
<dbReference type="AlphaFoldDB" id="A0A553MZ95"/>
<accession>A0A553MZ95</accession>
<dbReference type="EMBL" id="SRMA01027190">
    <property type="protein sequence ID" value="TRY58503.1"/>
    <property type="molecule type" value="Genomic_DNA"/>
</dbReference>
<organism evidence="2 3">
    <name type="scientific">Danionella cerebrum</name>
    <dbReference type="NCBI Taxonomy" id="2873325"/>
    <lineage>
        <taxon>Eukaryota</taxon>
        <taxon>Metazoa</taxon>
        <taxon>Chordata</taxon>
        <taxon>Craniata</taxon>
        <taxon>Vertebrata</taxon>
        <taxon>Euteleostomi</taxon>
        <taxon>Actinopterygii</taxon>
        <taxon>Neopterygii</taxon>
        <taxon>Teleostei</taxon>
        <taxon>Ostariophysi</taxon>
        <taxon>Cypriniformes</taxon>
        <taxon>Danionidae</taxon>
        <taxon>Danioninae</taxon>
        <taxon>Danionella</taxon>
    </lineage>
</organism>
<feature type="region of interest" description="Disordered" evidence="1">
    <location>
        <begin position="161"/>
        <end position="185"/>
    </location>
</feature>
<proteinExistence type="predicted"/>
<protein>
    <submittedName>
        <fullName evidence="2">Uncharacterized protein</fullName>
    </submittedName>
</protein>
<comment type="caution">
    <text evidence="2">The sequence shown here is derived from an EMBL/GenBank/DDBJ whole genome shotgun (WGS) entry which is preliminary data.</text>
</comment>
<feature type="compositionally biased region" description="Basic and acidic residues" evidence="1">
    <location>
        <begin position="7"/>
        <end position="17"/>
    </location>
</feature>
<evidence type="ECO:0000313" key="2">
    <source>
        <dbReference type="EMBL" id="TRY58503.1"/>
    </source>
</evidence>
<keyword evidence="3" id="KW-1185">Reference proteome</keyword>
<name>A0A553MZ95_9TELE</name>
<feature type="compositionally biased region" description="Polar residues" evidence="1">
    <location>
        <begin position="20"/>
        <end position="29"/>
    </location>
</feature>
<sequence>MNNLNREMWKGVMDKPTHPQPENQASVNRNDPAASRYFRSVAQGWINCEGESKYYAGRVSDRTDPLRILPVLHRHVELLDLKSVTLNSLIEASGLDSISSLSPLCFASVRLIVSVSLDDKIVYEEEERRSRMSKRSPLASDEGRVEIPILENKLLQISLDRGKDKPETMQVKKTPFTLMSPGRVK</sequence>
<evidence type="ECO:0000313" key="3">
    <source>
        <dbReference type="Proteomes" id="UP000316079"/>
    </source>
</evidence>
<gene>
    <name evidence="2" type="ORF">DNTS_004919</name>
</gene>